<evidence type="ECO:0000259" key="4">
    <source>
        <dbReference type="PROSITE" id="PS50027"/>
    </source>
</evidence>
<protein>
    <recommendedName>
        <fullName evidence="4">Laminin EGF-like domain-containing protein</fullName>
    </recommendedName>
</protein>
<gene>
    <name evidence="5" type="ORF">D910_00137</name>
</gene>
<dbReference type="CDD" id="cd00055">
    <property type="entry name" value="EGF_Lam"/>
    <property type="match status" value="1"/>
</dbReference>
<dbReference type="PROSITE" id="PS01248">
    <property type="entry name" value="EGF_LAM_1"/>
    <property type="match status" value="1"/>
</dbReference>
<dbReference type="InterPro" id="IPR002049">
    <property type="entry name" value="LE_dom"/>
</dbReference>
<organism evidence="5 6">
    <name type="scientific">Dendroctonus ponderosae</name>
    <name type="common">Mountain pine beetle</name>
    <dbReference type="NCBI Taxonomy" id="77166"/>
    <lineage>
        <taxon>Eukaryota</taxon>
        <taxon>Metazoa</taxon>
        <taxon>Ecdysozoa</taxon>
        <taxon>Arthropoda</taxon>
        <taxon>Hexapoda</taxon>
        <taxon>Insecta</taxon>
        <taxon>Pterygota</taxon>
        <taxon>Neoptera</taxon>
        <taxon>Endopterygota</taxon>
        <taxon>Coleoptera</taxon>
        <taxon>Polyphaga</taxon>
        <taxon>Cucujiformia</taxon>
        <taxon>Curculionidae</taxon>
        <taxon>Scolytinae</taxon>
        <taxon>Dendroctonus</taxon>
    </lineage>
</organism>
<dbReference type="Pfam" id="PF00053">
    <property type="entry name" value="EGF_laminin"/>
    <property type="match status" value="1"/>
</dbReference>
<feature type="disulfide bond" evidence="1">
    <location>
        <begin position="275"/>
        <end position="284"/>
    </location>
</feature>
<accession>U4UT45</accession>
<proteinExistence type="predicted"/>
<evidence type="ECO:0000313" key="5">
    <source>
        <dbReference type="EMBL" id="ERL95703.1"/>
    </source>
</evidence>
<keyword evidence="1" id="KW-0424">Laminin EGF-like domain</keyword>
<dbReference type="PROSITE" id="PS50027">
    <property type="entry name" value="EGF_LAM_2"/>
    <property type="match status" value="1"/>
</dbReference>
<dbReference type="STRING" id="77166.U4UT45"/>
<dbReference type="SUPFAM" id="SSF57196">
    <property type="entry name" value="EGF/Laminin"/>
    <property type="match status" value="1"/>
</dbReference>
<feature type="chain" id="PRO_5004656748" description="Laminin EGF-like domain-containing protein" evidence="3">
    <location>
        <begin position="25"/>
        <end position="299"/>
    </location>
</feature>
<comment type="caution">
    <text evidence="1">Lacks conserved residue(s) required for the propagation of feature annotation.</text>
</comment>
<dbReference type="SMART" id="SM00180">
    <property type="entry name" value="EGF_Lam"/>
    <property type="match status" value="1"/>
</dbReference>
<evidence type="ECO:0000313" key="6">
    <source>
        <dbReference type="Proteomes" id="UP000030742"/>
    </source>
</evidence>
<sequence length="299" mass="31678">MCSIVYIIIHLIVCLPTQEPQTTAFHAIALMAAPAFSWKRSSLCALSVPPDTRGTDATSAPMDTLETPLDGSGRPPHARCANATRTSTPTPLEIATPQLGNACAASTTLEGPGARFAYKVTPLPSVLAEFPRQSSGILQGFMEMRSCSRRATASAASATQLALKATLQGSSSATLQLGTALARSAWWARTAISARRDSTTCKAEKVARAATATLSARTIKPATCLVGSAIVDRGPRCDHCEARKYGFSSDGCLECDCDAIGSKDLQCDTTGQCPCLDNVEGRRCDKCKENKYDRHRGCV</sequence>
<dbReference type="EMBL" id="KI207594">
    <property type="protein sequence ID" value="ERL95703.1"/>
    <property type="molecule type" value="Genomic_DNA"/>
</dbReference>
<keyword evidence="3" id="KW-0732">Signal</keyword>
<dbReference type="GO" id="GO:0048513">
    <property type="term" value="P:animal organ development"/>
    <property type="evidence" value="ECO:0007669"/>
    <property type="project" value="UniProtKB-ARBA"/>
</dbReference>
<evidence type="ECO:0000256" key="3">
    <source>
        <dbReference type="SAM" id="SignalP"/>
    </source>
</evidence>
<evidence type="ECO:0000256" key="1">
    <source>
        <dbReference type="PROSITE-ProRule" id="PRU00460"/>
    </source>
</evidence>
<dbReference type="AlphaFoldDB" id="U4UT45"/>
<feature type="region of interest" description="Disordered" evidence="2">
    <location>
        <begin position="51"/>
        <end position="89"/>
    </location>
</feature>
<evidence type="ECO:0000256" key="2">
    <source>
        <dbReference type="SAM" id="MobiDB-lite"/>
    </source>
</evidence>
<dbReference type="GO" id="GO:0048731">
    <property type="term" value="P:system development"/>
    <property type="evidence" value="ECO:0007669"/>
    <property type="project" value="UniProtKB-ARBA"/>
</dbReference>
<feature type="disulfide bond" evidence="1">
    <location>
        <begin position="255"/>
        <end position="267"/>
    </location>
</feature>
<feature type="signal peptide" evidence="3">
    <location>
        <begin position="1"/>
        <end position="24"/>
    </location>
</feature>
<reference evidence="5 6" key="1">
    <citation type="journal article" date="2013" name="Genome Biol.">
        <title>Draft genome of the mountain pine beetle, Dendroctonus ponderosae Hopkins, a major forest pest.</title>
        <authorList>
            <person name="Keeling C.I."/>
            <person name="Yuen M.M."/>
            <person name="Liao N.Y."/>
            <person name="Docking T.R."/>
            <person name="Chan S.K."/>
            <person name="Taylor G.A."/>
            <person name="Palmquist D.L."/>
            <person name="Jackman S.D."/>
            <person name="Nguyen A."/>
            <person name="Li M."/>
            <person name="Henderson H."/>
            <person name="Janes J.K."/>
            <person name="Zhao Y."/>
            <person name="Pandoh P."/>
            <person name="Moore R."/>
            <person name="Sperling F.A."/>
            <person name="Huber D.P."/>
            <person name="Birol I."/>
            <person name="Jones S.J."/>
            <person name="Bohlmann J."/>
        </authorList>
    </citation>
    <scope>NUCLEOTIDE SEQUENCE</scope>
</reference>
<feature type="non-terminal residue" evidence="5">
    <location>
        <position position="299"/>
    </location>
</feature>
<dbReference type="Proteomes" id="UP000030742">
    <property type="component" value="Unassembled WGS sequence"/>
</dbReference>
<dbReference type="Gene3D" id="2.170.300.10">
    <property type="entry name" value="Tie2 ligand-binding domain superfamily"/>
    <property type="match status" value="1"/>
</dbReference>
<name>U4UT45_DENPD</name>
<feature type="domain" description="Laminin EGF-like" evidence="4">
    <location>
        <begin position="255"/>
        <end position="299"/>
    </location>
</feature>
<keyword evidence="1" id="KW-1015">Disulfide bond</keyword>